<evidence type="ECO:0000259" key="2">
    <source>
        <dbReference type="Pfam" id="PF06110"/>
    </source>
</evidence>
<dbReference type="RefSeq" id="XP_013755152.1">
    <property type="nucleotide sequence ID" value="XM_013899698.1"/>
</dbReference>
<gene>
    <name evidence="3" type="ORF">AMSG_08456</name>
</gene>
<sequence>MPIKRITDPTDFDATLAAHFEGESTGPTYVVFIGSDDPGTGESWCSDCVIADPLIRQGVRAVPGAVLIECPVGDRAVYKNNPDHPYRVHPQIALTAIPTLIAWTADGPGARLVEEECASEEAIAELVASITA</sequence>
<proteinExistence type="inferred from homology"/>
<dbReference type="Proteomes" id="UP000054408">
    <property type="component" value="Unassembled WGS sequence"/>
</dbReference>
<dbReference type="GeneID" id="25567147"/>
<dbReference type="OrthoDB" id="78947at2759"/>
<evidence type="ECO:0000313" key="4">
    <source>
        <dbReference type="Proteomes" id="UP000054408"/>
    </source>
</evidence>
<dbReference type="eggNOG" id="KOG3425">
    <property type="taxonomic scope" value="Eukaryota"/>
</dbReference>
<dbReference type="SUPFAM" id="SSF52833">
    <property type="entry name" value="Thioredoxin-like"/>
    <property type="match status" value="1"/>
</dbReference>
<dbReference type="OMA" id="PRDYWKN"/>
<comment type="similarity">
    <text evidence="1">Belongs to the thioredoxin family.</text>
</comment>
<dbReference type="GO" id="GO:0005829">
    <property type="term" value="C:cytosol"/>
    <property type="evidence" value="ECO:0007669"/>
    <property type="project" value="TreeGrafter"/>
</dbReference>
<dbReference type="STRING" id="461836.A0A0L0DMI5"/>
<dbReference type="InterPro" id="IPR045108">
    <property type="entry name" value="TXNDC17-like"/>
</dbReference>
<protein>
    <submittedName>
        <fullName evidence="3">Thioredoxin fold domain-containing protein</fullName>
    </submittedName>
</protein>
<evidence type="ECO:0000313" key="3">
    <source>
        <dbReference type="EMBL" id="KNC52593.1"/>
    </source>
</evidence>
<accession>A0A0L0DMI5</accession>
<dbReference type="InterPro" id="IPR010357">
    <property type="entry name" value="TXNDC17_dom"/>
</dbReference>
<evidence type="ECO:0000256" key="1">
    <source>
        <dbReference type="ARBA" id="ARBA00008987"/>
    </source>
</evidence>
<feature type="domain" description="Thioredoxin" evidence="2">
    <location>
        <begin position="21"/>
        <end position="127"/>
    </location>
</feature>
<dbReference type="Gene3D" id="3.40.30.10">
    <property type="entry name" value="Glutaredoxin"/>
    <property type="match status" value="1"/>
</dbReference>
<dbReference type="PANTHER" id="PTHR12452:SF0">
    <property type="entry name" value="THIOREDOXIN DOMAIN-CONTAINING PROTEIN 17"/>
    <property type="match status" value="1"/>
</dbReference>
<dbReference type="GO" id="GO:0047134">
    <property type="term" value="F:protein-disulfide reductase [NAD(P)H] activity"/>
    <property type="evidence" value="ECO:0007669"/>
    <property type="project" value="InterPro"/>
</dbReference>
<name>A0A0L0DMI5_THETB</name>
<dbReference type="Pfam" id="PF06110">
    <property type="entry name" value="TXD17-like_Trx"/>
    <property type="match status" value="1"/>
</dbReference>
<dbReference type="InterPro" id="IPR036249">
    <property type="entry name" value="Thioredoxin-like_sf"/>
</dbReference>
<dbReference type="PANTHER" id="PTHR12452">
    <property type="entry name" value="42-9-9 PROTEIN-RELATED"/>
    <property type="match status" value="1"/>
</dbReference>
<dbReference type="EMBL" id="GL349474">
    <property type="protein sequence ID" value="KNC52593.1"/>
    <property type="molecule type" value="Genomic_DNA"/>
</dbReference>
<dbReference type="AlphaFoldDB" id="A0A0L0DMI5"/>
<organism evidence="3 4">
    <name type="scientific">Thecamonas trahens ATCC 50062</name>
    <dbReference type="NCBI Taxonomy" id="461836"/>
    <lineage>
        <taxon>Eukaryota</taxon>
        <taxon>Apusozoa</taxon>
        <taxon>Apusomonadida</taxon>
        <taxon>Apusomonadidae</taxon>
        <taxon>Thecamonas</taxon>
    </lineage>
</organism>
<reference evidence="3 4" key="1">
    <citation type="submission" date="2010-05" db="EMBL/GenBank/DDBJ databases">
        <title>The Genome Sequence of Thecamonas trahens ATCC 50062.</title>
        <authorList>
            <consortium name="The Broad Institute Genome Sequencing Platform"/>
            <person name="Russ C."/>
            <person name="Cuomo C."/>
            <person name="Shea T."/>
            <person name="Young S.K."/>
            <person name="Zeng Q."/>
            <person name="Koehrsen M."/>
            <person name="Haas B."/>
            <person name="Borodovsky M."/>
            <person name="Guigo R."/>
            <person name="Alvarado L."/>
            <person name="Berlin A."/>
            <person name="Bochicchio J."/>
            <person name="Borenstein D."/>
            <person name="Chapman S."/>
            <person name="Chen Z."/>
            <person name="Freedman E."/>
            <person name="Gellesch M."/>
            <person name="Goldberg J."/>
            <person name="Griggs A."/>
            <person name="Gujja S."/>
            <person name="Heilman E."/>
            <person name="Heiman D."/>
            <person name="Hepburn T."/>
            <person name="Howarth C."/>
            <person name="Jen D."/>
            <person name="Larson L."/>
            <person name="Mehta T."/>
            <person name="Park D."/>
            <person name="Pearson M."/>
            <person name="Roberts A."/>
            <person name="Saif S."/>
            <person name="Shenoy N."/>
            <person name="Sisk P."/>
            <person name="Stolte C."/>
            <person name="Sykes S."/>
            <person name="Thomson T."/>
            <person name="Walk T."/>
            <person name="White J."/>
            <person name="Yandava C."/>
            <person name="Burger G."/>
            <person name="Gray M.W."/>
            <person name="Holland P.W.H."/>
            <person name="King N."/>
            <person name="Lang F.B.F."/>
            <person name="Roger A.J."/>
            <person name="Ruiz-Trillo I."/>
            <person name="Lander E."/>
            <person name="Nusbaum C."/>
        </authorList>
    </citation>
    <scope>NUCLEOTIDE SEQUENCE [LARGE SCALE GENOMIC DNA]</scope>
    <source>
        <strain evidence="3 4">ATCC 50062</strain>
    </source>
</reference>
<keyword evidence="4" id="KW-1185">Reference proteome</keyword>